<organism evidence="3">
    <name type="scientific">Capitella teleta</name>
    <name type="common">Polychaete worm</name>
    <dbReference type="NCBI Taxonomy" id="283909"/>
    <lineage>
        <taxon>Eukaryota</taxon>
        <taxon>Metazoa</taxon>
        <taxon>Spiralia</taxon>
        <taxon>Lophotrochozoa</taxon>
        <taxon>Annelida</taxon>
        <taxon>Polychaeta</taxon>
        <taxon>Sedentaria</taxon>
        <taxon>Scolecida</taxon>
        <taxon>Capitellidae</taxon>
        <taxon>Capitella</taxon>
    </lineage>
</organism>
<evidence type="ECO:0000313" key="4">
    <source>
        <dbReference type="EnsemblMetazoa" id="CapteP92673"/>
    </source>
</evidence>
<evidence type="ECO:0000313" key="5">
    <source>
        <dbReference type="Proteomes" id="UP000014760"/>
    </source>
</evidence>
<evidence type="ECO:0000313" key="3">
    <source>
        <dbReference type="EMBL" id="ELT87525.1"/>
    </source>
</evidence>
<dbReference type="PROSITE" id="PS00615">
    <property type="entry name" value="C_TYPE_LECTIN_1"/>
    <property type="match status" value="1"/>
</dbReference>
<evidence type="ECO:0000259" key="2">
    <source>
        <dbReference type="PROSITE" id="PS50041"/>
    </source>
</evidence>
<dbReference type="PANTHER" id="PTHR22803">
    <property type="entry name" value="MANNOSE, PHOSPHOLIPASE, LECTIN RECEPTOR RELATED"/>
    <property type="match status" value="1"/>
</dbReference>
<gene>
    <name evidence="3" type="ORF">CAPTEDRAFT_92673</name>
</gene>
<dbReference type="InterPro" id="IPR050111">
    <property type="entry name" value="C-type_lectin/snaclec_domain"/>
</dbReference>
<dbReference type="SUPFAM" id="SSF56436">
    <property type="entry name" value="C-type lectin-like"/>
    <property type="match status" value="1"/>
</dbReference>
<dbReference type="EMBL" id="AMQN01015846">
    <property type="status" value="NOT_ANNOTATED_CDS"/>
    <property type="molecule type" value="Genomic_DNA"/>
</dbReference>
<keyword evidence="5" id="KW-1185">Reference proteome</keyword>
<protein>
    <recommendedName>
        <fullName evidence="2">C-type lectin domain-containing protein</fullName>
    </recommendedName>
</protein>
<feature type="domain" description="C-type lectin" evidence="2">
    <location>
        <begin position="1"/>
        <end position="114"/>
    </location>
</feature>
<evidence type="ECO:0000256" key="1">
    <source>
        <dbReference type="ARBA" id="ARBA00023157"/>
    </source>
</evidence>
<dbReference type="FunCoup" id="R7T7X3">
    <property type="interactions" value="21"/>
</dbReference>
<name>R7T7X3_CAPTE</name>
<dbReference type="InterPro" id="IPR016187">
    <property type="entry name" value="CTDL_fold"/>
</dbReference>
<dbReference type="Gene3D" id="3.10.100.10">
    <property type="entry name" value="Mannose-Binding Protein A, subunit A"/>
    <property type="match status" value="1"/>
</dbReference>
<reference evidence="3 5" key="2">
    <citation type="journal article" date="2013" name="Nature">
        <title>Insights into bilaterian evolution from three spiralian genomes.</title>
        <authorList>
            <person name="Simakov O."/>
            <person name="Marletaz F."/>
            <person name="Cho S.J."/>
            <person name="Edsinger-Gonzales E."/>
            <person name="Havlak P."/>
            <person name="Hellsten U."/>
            <person name="Kuo D.H."/>
            <person name="Larsson T."/>
            <person name="Lv J."/>
            <person name="Arendt D."/>
            <person name="Savage R."/>
            <person name="Osoegawa K."/>
            <person name="de Jong P."/>
            <person name="Grimwood J."/>
            <person name="Chapman J.A."/>
            <person name="Shapiro H."/>
            <person name="Aerts A."/>
            <person name="Otillar R.P."/>
            <person name="Terry A.Y."/>
            <person name="Boore J.L."/>
            <person name="Grigoriev I.V."/>
            <person name="Lindberg D.R."/>
            <person name="Seaver E.C."/>
            <person name="Weisblat D.A."/>
            <person name="Putnam N.H."/>
            <person name="Rokhsar D.S."/>
        </authorList>
    </citation>
    <scope>NUCLEOTIDE SEQUENCE</scope>
    <source>
        <strain evidence="3 5">I ESC-2004</strain>
    </source>
</reference>
<dbReference type="EnsemblMetazoa" id="CapteT92673">
    <property type="protein sequence ID" value="CapteP92673"/>
    <property type="gene ID" value="CapteG92673"/>
</dbReference>
<dbReference type="AlphaFoldDB" id="R7T7X3"/>
<keyword evidence="1" id="KW-1015">Disulfide bond</keyword>
<reference evidence="4" key="3">
    <citation type="submission" date="2015-06" db="UniProtKB">
        <authorList>
            <consortium name="EnsemblMetazoa"/>
        </authorList>
    </citation>
    <scope>IDENTIFICATION</scope>
</reference>
<dbReference type="PROSITE" id="PS50041">
    <property type="entry name" value="C_TYPE_LECTIN_2"/>
    <property type="match status" value="1"/>
</dbReference>
<dbReference type="InterPro" id="IPR016186">
    <property type="entry name" value="C-type_lectin-like/link_sf"/>
</dbReference>
<proteinExistence type="predicted"/>
<accession>R7T7X3</accession>
<dbReference type="Proteomes" id="UP000014760">
    <property type="component" value="Unassembled WGS sequence"/>
</dbReference>
<dbReference type="InterPro" id="IPR018378">
    <property type="entry name" value="C-type_lectin_CS"/>
</dbReference>
<dbReference type="InterPro" id="IPR001304">
    <property type="entry name" value="C-type_lectin-like"/>
</dbReference>
<dbReference type="OrthoDB" id="418245at2759"/>
<sequence>MAGNCLLINHEVLTWHDARSHCLGLGGDLASIPGAIDQTYISAMVMDTSSSFWVGGSNVDKSSGWKWSDGSAFAHFYWNENQPSDHEDSCVEFVADNSRWNDGSCVDLRASICKKRGEV</sequence>
<dbReference type="EMBL" id="KB312283">
    <property type="protein sequence ID" value="ELT87525.1"/>
    <property type="molecule type" value="Genomic_DNA"/>
</dbReference>
<dbReference type="SMART" id="SM00034">
    <property type="entry name" value="CLECT"/>
    <property type="match status" value="1"/>
</dbReference>
<dbReference type="STRING" id="283909.R7T7X3"/>
<dbReference type="OMA" id="FYINARI"/>
<reference evidence="5" key="1">
    <citation type="submission" date="2012-12" db="EMBL/GenBank/DDBJ databases">
        <authorList>
            <person name="Hellsten U."/>
            <person name="Grimwood J."/>
            <person name="Chapman J.A."/>
            <person name="Shapiro H."/>
            <person name="Aerts A."/>
            <person name="Otillar R.P."/>
            <person name="Terry A.Y."/>
            <person name="Boore J.L."/>
            <person name="Simakov O."/>
            <person name="Marletaz F."/>
            <person name="Cho S.-J."/>
            <person name="Edsinger-Gonzales E."/>
            <person name="Havlak P."/>
            <person name="Kuo D.-H."/>
            <person name="Larsson T."/>
            <person name="Lv J."/>
            <person name="Arendt D."/>
            <person name="Savage R."/>
            <person name="Osoegawa K."/>
            <person name="de Jong P."/>
            <person name="Lindberg D.R."/>
            <person name="Seaver E.C."/>
            <person name="Weisblat D.A."/>
            <person name="Putnam N.H."/>
            <person name="Grigoriev I.V."/>
            <person name="Rokhsar D.S."/>
        </authorList>
    </citation>
    <scope>NUCLEOTIDE SEQUENCE</scope>
    <source>
        <strain evidence="5">I ESC-2004</strain>
    </source>
</reference>
<dbReference type="CDD" id="cd00037">
    <property type="entry name" value="CLECT"/>
    <property type="match status" value="1"/>
</dbReference>
<dbReference type="HOGENOM" id="CLU_049894_10_3_1"/>
<dbReference type="Pfam" id="PF00059">
    <property type="entry name" value="Lectin_C"/>
    <property type="match status" value="1"/>
</dbReference>